<sequence>QDNSTLTIRPVRKEDAGNYQCEVSNPGDSRKSDPIRLAVSYEGNTTGLPVGSIIGFVAGVLVGLALAATLGCLLLCTRTGRASGWCDLRELCCPAPTPRHIPASSNKSQVSLPPPPLFPAGSRELRHPDTNTYCQINYKAEMTS</sequence>
<keyword evidence="4" id="KW-0812">Transmembrane</keyword>
<organism evidence="6 7">
    <name type="scientific">Gulo gulo</name>
    <name type="common">Wolverine</name>
    <name type="synonym">Gluton</name>
    <dbReference type="NCBI Taxonomy" id="48420"/>
    <lineage>
        <taxon>Eukaryota</taxon>
        <taxon>Metazoa</taxon>
        <taxon>Chordata</taxon>
        <taxon>Craniata</taxon>
        <taxon>Vertebrata</taxon>
        <taxon>Euteleostomi</taxon>
        <taxon>Mammalia</taxon>
        <taxon>Eutheria</taxon>
        <taxon>Laurasiatheria</taxon>
        <taxon>Carnivora</taxon>
        <taxon>Caniformia</taxon>
        <taxon>Musteloidea</taxon>
        <taxon>Mustelidae</taxon>
        <taxon>Guloninae</taxon>
        <taxon>Gulo</taxon>
    </lineage>
</organism>
<dbReference type="GO" id="GO:0002682">
    <property type="term" value="P:regulation of immune system process"/>
    <property type="evidence" value="ECO:0007669"/>
    <property type="project" value="TreeGrafter"/>
</dbReference>
<dbReference type="GO" id="GO:0007165">
    <property type="term" value="P:signal transduction"/>
    <property type="evidence" value="ECO:0007669"/>
    <property type="project" value="TreeGrafter"/>
</dbReference>
<dbReference type="PANTHER" id="PTHR44427:SF1">
    <property type="entry name" value="CARCINOEMBRYONIC ANTIGEN-RELATED CELL ADHESION MOLECULE 1"/>
    <property type="match status" value="1"/>
</dbReference>
<dbReference type="GO" id="GO:1990782">
    <property type="term" value="F:protein tyrosine kinase binding"/>
    <property type="evidence" value="ECO:0007669"/>
    <property type="project" value="TreeGrafter"/>
</dbReference>
<dbReference type="InterPro" id="IPR013783">
    <property type="entry name" value="Ig-like_fold"/>
</dbReference>
<dbReference type="InterPro" id="IPR007110">
    <property type="entry name" value="Ig-like_dom"/>
</dbReference>
<evidence type="ECO:0000313" key="6">
    <source>
        <dbReference type="EMBL" id="VCX42920.1"/>
    </source>
</evidence>
<keyword evidence="7" id="KW-1185">Reference proteome</keyword>
<dbReference type="Proteomes" id="UP000269945">
    <property type="component" value="Unassembled WGS sequence"/>
</dbReference>
<dbReference type="InterPro" id="IPR036179">
    <property type="entry name" value="Ig-like_dom_sf"/>
</dbReference>
<keyword evidence="2" id="KW-0325">Glycoprotein</keyword>
<dbReference type="AlphaFoldDB" id="A0A9X9MDH9"/>
<evidence type="ECO:0000313" key="7">
    <source>
        <dbReference type="Proteomes" id="UP000269945"/>
    </source>
</evidence>
<dbReference type="PROSITE" id="PS50835">
    <property type="entry name" value="IG_LIKE"/>
    <property type="match status" value="1"/>
</dbReference>
<dbReference type="GO" id="GO:0005886">
    <property type="term" value="C:plasma membrane"/>
    <property type="evidence" value="ECO:0007669"/>
    <property type="project" value="TreeGrafter"/>
</dbReference>
<dbReference type="InterPro" id="IPR013151">
    <property type="entry name" value="Immunoglobulin_dom"/>
</dbReference>
<name>A0A9X9MDH9_GULGU</name>
<protein>
    <recommendedName>
        <fullName evidence="5">Ig-like domain-containing protein</fullName>
    </recommendedName>
</protein>
<feature type="domain" description="Ig-like" evidence="5">
    <location>
        <begin position="1"/>
        <end position="38"/>
    </location>
</feature>
<dbReference type="Pfam" id="PF00047">
    <property type="entry name" value="ig"/>
    <property type="match status" value="1"/>
</dbReference>
<keyword evidence="1" id="KW-0732">Signal</keyword>
<comment type="caution">
    <text evidence="6">The sequence shown here is derived from an EMBL/GenBank/DDBJ whole genome shotgun (WGS) entry which is preliminary data.</text>
</comment>
<keyword evidence="4" id="KW-1133">Transmembrane helix</keyword>
<keyword evidence="4" id="KW-0472">Membrane</keyword>
<evidence type="ECO:0000256" key="3">
    <source>
        <dbReference type="ARBA" id="ARBA00023319"/>
    </source>
</evidence>
<feature type="non-terminal residue" evidence="6">
    <location>
        <position position="144"/>
    </location>
</feature>
<dbReference type="GO" id="GO:0009986">
    <property type="term" value="C:cell surface"/>
    <property type="evidence" value="ECO:0007669"/>
    <property type="project" value="TreeGrafter"/>
</dbReference>
<accession>A0A9X9MDH9</accession>
<dbReference type="SUPFAM" id="SSF48726">
    <property type="entry name" value="Immunoglobulin"/>
    <property type="match status" value="1"/>
</dbReference>
<evidence type="ECO:0000256" key="1">
    <source>
        <dbReference type="ARBA" id="ARBA00022729"/>
    </source>
</evidence>
<dbReference type="InterPro" id="IPR050831">
    <property type="entry name" value="CEA_cell_adhesion"/>
</dbReference>
<evidence type="ECO:0000256" key="4">
    <source>
        <dbReference type="SAM" id="Phobius"/>
    </source>
</evidence>
<feature type="transmembrane region" description="Helical" evidence="4">
    <location>
        <begin position="53"/>
        <end position="75"/>
    </location>
</feature>
<reference evidence="6 7" key="1">
    <citation type="submission" date="2018-10" db="EMBL/GenBank/DDBJ databases">
        <authorList>
            <person name="Ekblom R."/>
            <person name="Jareborg N."/>
        </authorList>
    </citation>
    <scope>NUCLEOTIDE SEQUENCE [LARGE SCALE GENOMIC DNA]</scope>
    <source>
        <tissue evidence="6">Muscle</tissue>
    </source>
</reference>
<proteinExistence type="predicted"/>
<evidence type="ECO:0000259" key="5">
    <source>
        <dbReference type="PROSITE" id="PS50835"/>
    </source>
</evidence>
<dbReference type="Gene3D" id="2.60.40.10">
    <property type="entry name" value="Immunoglobulins"/>
    <property type="match status" value="1"/>
</dbReference>
<keyword evidence="3" id="KW-0393">Immunoglobulin domain</keyword>
<evidence type="ECO:0000256" key="2">
    <source>
        <dbReference type="ARBA" id="ARBA00023180"/>
    </source>
</evidence>
<dbReference type="PANTHER" id="PTHR44427">
    <property type="entry name" value="CARCINOEMBRYONIC ANTIGEN-RELATED CELL ADHESION MOLECULE 19"/>
    <property type="match status" value="1"/>
</dbReference>
<dbReference type="EMBL" id="CYRY02047047">
    <property type="protein sequence ID" value="VCX42920.1"/>
    <property type="molecule type" value="Genomic_DNA"/>
</dbReference>
<gene>
    <name evidence="6" type="ORF">BN2614_LOCUS3</name>
</gene>